<organism evidence="1 2">
    <name type="scientific">Giesbergeria sinuosa</name>
    <dbReference type="NCBI Taxonomy" id="80883"/>
    <lineage>
        <taxon>Bacteria</taxon>
        <taxon>Pseudomonadati</taxon>
        <taxon>Pseudomonadota</taxon>
        <taxon>Betaproteobacteria</taxon>
        <taxon>Burkholderiales</taxon>
        <taxon>Comamonadaceae</taxon>
        <taxon>Giesbergeria</taxon>
    </lineage>
</organism>
<gene>
    <name evidence="1" type="ORF">ACFO6X_09900</name>
</gene>
<protein>
    <submittedName>
        <fullName evidence="1">Uncharacterized protein</fullName>
    </submittedName>
</protein>
<dbReference type="EMBL" id="JBHSHJ010000007">
    <property type="protein sequence ID" value="MFC4789288.1"/>
    <property type="molecule type" value="Genomic_DNA"/>
</dbReference>
<evidence type="ECO:0000313" key="1">
    <source>
        <dbReference type="EMBL" id="MFC4789288.1"/>
    </source>
</evidence>
<sequence>MQDWRCSKGESLLIPSGPSEKRHLFAILLDPCRVEGRGSKPHVLLASVLSIKPGMFVDDSCLLKPGDHPFIRHDSFIDYRFTRLEQAEHVEARVAEGVFDVKESCSPDLIRRIIEGALKSPRIPREYKMILKNQL</sequence>
<keyword evidence="2" id="KW-1185">Reference proteome</keyword>
<name>A0ABV9QDM0_9BURK</name>
<reference evidence="2" key="1">
    <citation type="journal article" date="2019" name="Int. J. Syst. Evol. Microbiol.">
        <title>The Global Catalogue of Microorganisms (GCM) 10K type strain sequencing project: providing services to taxonomists for standard genome sequencing and annotation.</title>
        <authorList>
            <consortium name="The Broad Institute Genomics Platform"/>
            <consortium name="The Broad Institute Genome Sequencing Center for Infectious Disease"/>
            <person name="Wu L."/>
            <person name="Ma J."/>
        </authorList>
    </citation>
    <scope>NUCLEOTIDE SEQUENCE [LARGE SCALE GENOMIC DNA]</scope>
    <source>
        <strain evidence="2">CCUG 49452</strain>
    </source>
</reference>
<proteinExistence type="predicted"/>
<comment type="caution">
    <text evidence="1">The sequence shown here is derived from an EMBL/GenBank/DDBJ whole genome shotgun (WGS) entry which is preliminary data.</text>
</comment>
<dbReference type="Proteomes" id="UP001596001">
    <property type="component" value="Unassembled WGS sequence"/>
</dbReference>
<evidence type="ECO:0000313" key="2">
    <source>
        <dbReference type="Proteomes" id="UP001596001"/>
    </source>
</evidence>
<accession>A0ABV9QDM0</accession>
<dbReference type="RefSeq" id="WP_382432529.1">
    <property type="nucleotide sequence ID" value="NZ_JBHSHJ010000007.1"/>
</dbReference>